<evidence type="ECO:0000256" key="1">
    <source>
        <dbReference type="SAM" id="MobiDB-lite"/>
    </source>
</evidence>
<comment type="caution">
    <text evidence="2">The sequence shown here is derived from an EMBL/GenBank/DDBJ whole genome shotgun (WGS) entry which is preliminary data.</text>
</comment>
<reference evidence="2 3" key="1">
    <citation type="submission" date="2019-04" db="EMBL/GenBank/DDBJ databases">
        <title>Draft genome of the big-headed turtle Platysternon megacephalum.</title>
        <authorList>
            <person name="Gong S."/>
        </authorList>
    </citation>
    <scope>NUCLEOTIDE SEQUENCE [LARGE SCALE GENOMIC DNA]</scope>
    <source>
        <strain evidence="2">DO16091913</strain>
        <tissue evidence="2">Muscle</tissue>
    </source>
</reference>
<proteinExistence type="predicted"/>
<keyword evidence="3" id="KW-1185">Reference proteome</keyword>
<feature type="region of interest" description="Disordered" evidence="1">
    <location>
        <begin position="1"/>
        <end position="26"/>
    </location>
</feature>
<keyword evidence="2" id="KW-0238">DNA-binding</keyword>
<evidence type="ECO:0000313" key="2">
    <source>
        <dbReference type="EMBL" id="TFJ98033.1"/>
    </source>
</evidence>
<dbReference type="EMBL" id="QXTE01000435">
    <property type="protein sequence ID" value="TFJ98033.1"/>
    <property type="molecule type" value="Genomic_DNA"/>
</dbReference>
<evidence type="ECO:0000313" key="3">
    <source>
        <dbReference type="Proteomes" id="UP000297703"/>
    </source>
</evidence>
<dbReference type="Proteomes" id="UP000297703">
    <property type="component" value="Unassembled WGS sequence"/>
</dbReference>
<organism evidence="2 3">
    <name type="scientific">Platysternon megacephalum</name>
    <name type="common">big-headed turtle</name>
    <dbReference type="NCBI Taxonomy" id="55544"/>
    <lineage>
        <taxon>Eukaryota</taxon>
        <taxon>Metazoa</taxon>
        <taxon>Chordata</taxon>
        <taxon>Craniata</taxon>
        <taxon>Vertebrata</taxon>
        <taxon>Euteleostomi</taxon>
        <taxon>Archelosauria</taxon>
        <taxon>Testudinata</taxon>
        <taxon>Testudines</taxon>
        <taxon>Cryptodira</taxon>
        <taxon>Durocryptodira</taxon>
        <taxon>Testudinoidea</taxon>
        <taxon>Platysternidae</taxon>
        <taxon>Platysternon</taxon>
    </lineage>
</organism>
<sequence>MPRCWRSQKTRGGPAECSSSTTTSKRTTPAAELVLLFNQMQLKAFRTYGWRLAHWSLFKISAQKEIQLISSCDLHMISRLMKLSVPCASFPRGREPHRSP</sequence>
<dbReference type="AlphaFoldDB" id="A0A4D9DTF1"/>
<reference evidence="2 3" key="2">
    <citation type="submission" date="2019-04" db="EMBL/GenBank/DDBJ databases">
        <title>The genome sequence of big-headed turtle.</title>
        <authorList>
            <person name="Gong S."/>
        </authorList>
    </citation>
    <scope>NUCLEOTIDE SEQUENCE [LARGE SCALE GENOMIC DNA]</scope>
    <source>
        <strain evidence="2">DO16091913</strain>
        <tissue evidence="2">Muscle</tissue>
    </source>
</reference>
<accession>A0A4D9DTF1</accession>
<gene>
    <name evidence="2" type="ORF">DR999_PMT20074</name>
</gene>
<protein>
    <submittedName>
        <fullName evidence="2">DNA-binding death effector domain-containing protein 2</fullName>
    </submittedName>
</protein>
<dbReference type="GO" id="GO:0003677">
    <property type="term" value="F:DNA binding"/>
    <property type="evidence" value="ECO:0007669"/>
    <property type="project" value="UniProtKB-KW"/>
</dbReference>
<name>A0A4D9DTF1_9SAUR</name>